<reference evidence="2 3" key="1">
    <citation type="submission" date="2019-03" db="EMBL/GenBank/DDBJ databases">
        <title>Genomics of glacier-inhabiting Cryobacterium strains.</title>
        <authorList>
            <person name="Liu Q."/>
            <person name="Xin Y.-H."/>
        </authorList>
    </citation>
    <scope>NUCLEOTIDE SEQUENCE [LARGE SCALE GENOMIC DNA]</scope>
    <source>
        <strain evidence="2 3">TMT1-51</strain>
    </source>
</reference>
<sequence length="218" mass="22597">MHPRLLIILSLVALLSGCASSPAPTATPSAPATERVVVRPVTAGGLPAAGFTATDDTTVTLDCGTTALDARPSPVAVDDNILICSPSSAFTVACWPGPTPGFAACYRDPWSTEVVRLPTTAELPASVAFAEARPLGLLLGDGERCLIRSGGVWNDLDQHPGWYGTYSCSDDRALWAGSGDGIDRTAPRWTVNIAPISGTEPVRTQEVVTAYYVGTAGG</sequence>
<feature type="chain" id="PRO_5039230951" description="Secreted protein" evidence="1">
    <location>
        <begin position="26"/>
        <end position="218"/>
    </location>
</feature>
<dbReference type="AlphaFoldDB" id="A0A4Y8JT12"/>
<dbReference type="OrthoDB" id="5116562at2"/>
<dbReference type="Proteomes" id="UP000297472">
    <property type="component" value="Unassembled WGS sequence"/>
</dbReference>
<evidence type="ECO:0000313" key="3">
    <source>
        <dbReference type="Proteomes" id="UP000297472"/>
    </source>
</evidence>
<comment type="caution">
    <text evidence="2">The sequence shown here is derived from an EMBL/GenBank/DDBJ whole genome shotgun (WGS) entry which is preliminary data.</text>
</comment>
<dbReference type="RefSeq" id="WP_134425264.1">
    <property type="nucleotide sequence ID" value="NZ_SOHA01000038.1"/>
</dbReference>
<evidence type="ECO:0008006" key="4">
    <source>
        <dbReference type="Google" id="ProtNLM"/>
    </source>
</evidence>
<gene>
    <name evidence="2" type="ORF">E3T49_12640</name>
</gene>
<evidence type="ECO:0000256" key="1">
    <source>
        <dbReference type="SAM" id="SignalP"/>
    </source>
</evidence>
<name>A0A4Y8JT12_9MICO</name>
<evidence type="ECO:0000313" key="2">
    <source>
        <dbReference type="EMBL" id="TFD27917.1"/>
    </source>
</evidence>
<keyword evidence="1" id="KW-0732">Signal</keyword>
<dbReference type="EMBL" id="SOHA01000038">
    <property type="protein sequence ID" value="TFD27917.1"/>
    <property type="molecule type" value="Genomic_DNA"/>
</dbReference>
<protein>
    <recommendedName>
        <fullName evidence="4">Secreted protein</fullName>
    </recommendedName>
</protein>
<feature type="signal peptide" evidence="1">
    <location>
        <begin position="1"/>
        <end position="25"/>
    </location>
</feature>
<organism evidence="2 3">
    <name type="scientific">Cryobacterium cryoconiti</name>
    <dbReference type="NCBI Taxonomy" id="1259239"/>
    <lineage>
        <taxon>Bacteria</taxon>
        <taxon>Bacillati</taxon>
        <taxon>Actinomycetota</taxon>
        <taxon>Actinomycetes</taxon>
        <taxon>Micrococcales</taxon>
        <taxon>Microbacteriaceae</taxon>
        <taxon>Cryobacterium</taxon>
    </lineage>
</organism>
<proteinExistence type="predicted"/>
<keyword evidence="3" id="KW-1185">Reference proteome</keyword>
<dbReference type="PROSITE" id="PS51257">
    <property type="entry name" value="PROKAR_LIPOPROTEIN"/>
    <property type="match status" value="1"/>
</dbReference>
<accession>A0A4Y8JT12</accession>